<dbReference type="Gene3D" id="3.90.1580.10">
    <property type="entry name" value="paralog of FGE (formylglycine-generating enzyme)"/>
    <property type="match status" value="1"/>
</dbReference>
<dbReference type="Pfam" id="PF13676">
    <property type="entry name" value="TIR_2"/>
    <property type="match status" value="1"/>
</dbReference>
<dbReference type="GO" id="GO:0007165">
    <property type="term" value="P:signal transduction"/>
    <property type="evidence" value="ECO:0007669"/>
    <property type="project" value="InterPro"/>
</dbReference>
<dbReference type="PANTHER" id="PTHR23150:SF19">
    <property type="entry name" value="FORMYLGLYCINE-GENERATING ENZYME"/>
    <property type="match status" value="1"/>
</dbReference>
<accession>A0A1Z3HGU2</accession>
<evidence type="ECO:0000313" key="3">
    <source>
        <dbReference type="EMBL" id="ASC69523.1"/>
    </source>
</evidence>
<dbReference type="PROSITE" id="PS50104">
    <property type="entry name" value="TIR"/>
    <property type="match status" value="1"/>
</dbReference>
<dbReference type="KEGG" id="hhg:XM38_004500"/>
<keyword evidence="4" id="KW-1185">Reference proteome</keyword>
<evidence type="ECO:0000256" key="1">
    <source>
        <dbReference type="SAM" id="MobiDB-lite"/>
    </source>
</evidence>
<dbReference type="InterPro" id="IPR016187">
    <property type="entry name" value="CTDL_fold"/>
</dbReference>
<feature type="domain" description="TIR" evidence="2">
    <location>
        <begin position="1"/>
        <end position="147"/>
    </location>
</feature>
<dbReference type="InterPro" id="IPR035897">
    <property type="entry name" value="Toll_tir_struct_dom_sf"/>
</dbReference>
<sequence>MPKIFISYRRSDSEDVAGRIYDRLVAHFGHDAIFKDVDDIPFGVDFRDYLNTSLDQCQVVLAVIGKSWLMATDASGRRRLDNPADWVRLELEESLRRPDVLVVPLLVSRASLPRVDELPESLRALPYRNGAQARPDPDFHKDMNRLIVGLEQYFQQRNQPTANPSSRRDRPPRAVNLQPKRPPAVPTFSFDVVTVDAQGNITERRQAEANYHSEDLGNGIKLDLVHIPGGEFLMGSPAGEKGRSDDEGPQHRVQVPEFWMGKFPVTQAQYQAVMGENSSRFSENGSNRPVESVSWHDAVAFCEKLSELTSRDYRLPTEAEWEYACRAGTTTPFYFGPTITTELANYRGTDLTYEGNTFPGNYGQGPKGDFRQQTTEVGSFPANAFGLYDMHGNVWEWCQDVWHSSYAGAPRDGSAWLEGGNQDLRLLRGGSWAFHPTFCRAACRFLLLPDGRLDSRGFRVVWSAARTYAS</sequence>
<dbReference type="EMBL" id="CP021983">
    <property type="protein sequence ID" value="ASC69523.1"/>
    <property type="molecule type" value="Genomic_DNA"/>
</dbReference>
<dbReference type="GO" id="GO:0120147">
    <property type="term" value="F:formylglycine-generating oxidase activity"/>
    <property type="evidence" value="ECO:0007669"/>
    <property type="project" value="TreeGrafter"/>
</dbReference>
<protein>
    <recommendedName>
        <fullName evidence="2">TIR domain-containing protein</fullName>
    </recommendedName>
</protein>
<dbReference type="InterPro" id="IPR000157">
    <property type="entry name" value="TIR_dom"/>
</dbReference>
<dbReference type="STRING" id="1641165.XM38_21645"/>
<dbReference type="SUPFAM" id="SSF52200">
    <property type="entry name" value="Toll/Interleukin receptor TIR domain"/>
    <property type="match status" value="1"/>
</dbReference>
<dbReference type="RefSeq" id="WP_088428943.1">
    <property type="nucleotide sequence ID" value="NZ_CP021983.2"/>
</dbReference>
<dbReference type="InterPro" id="IPR042095">
    <property type="entry name" value="SUMF_sf"/>
</dbReference>
<dbReference type="Gene3D" id="3.40.50.10140">
    <property type="entry name" value="Toll/interleukin-1 receptor homology (TIR) domain"/>
    <property type="match status" value="1"/>
</dbReference>
<dbReference type="Pfam" id="PF03781">
    <property type="entry name" value="FGE-sulfatase"/>
    <property type="match status" value="1"/>
</dbReference>
<dbReference type="InterPro" id="IPR051043">
    <property type="entry name" value="Sulfatase_Mod_Factor_Kinase"/>
</dbReference>
<feature type="compositionally biased region" description="Polar residues" evidence="1">
    <location>
        <begin position="154"/>
        <end position="165"/>
    </location>
</feature>
<dbReference type="AlphaFoldDB" id="A0A1Z3HGU2"/>
<dbReference type="Proteomes" id="UP000191901">
    <property type="component" value="Chromosome"/>
</dbReference>
<evidence type="ECO:0000313" key="4">
    <source>
        <dbReference type="Proteomes" id="UP000191901"/>
    </source>
</evidence>
<dbReference type="PANTHER" id="PTHR23150">
    <property type="entry name" value="SULFATASE MODIFYING FACTOR 1, 2"/>
    <property type="match status" value="1"/>
</dbReference>
<feature type="region of interest" description="Disordered" evidence="1">
    <location>
        <begin position="154"/>
        <end position="182"/>
    </location>
</feature>
<organism evidence="3 4">
    <name type="scientific">Halomicronema hongdechloris C2206</name>
    <dbReference type="NCBI Taxonomy" id="1641165"/>
    <lineage>
        <taxon>Bacteria</taxon>
        <taxon>Bacillati</taxon>
        <taxon>Cyanobacteriota</taxon>
        <taxon>Cyanophyceae</taxon>
        <taxon>Nodosilineales</taxon>
        <taxon>Nodosilineaceae</taxon>
        <taxon>Halomicronema</taxon>
    </lineage>
</organism>
<name>A0A1Z3HGU2_9CYAN</name>
<dbReference type="InterPro" id="IPR005532">
    <property type="entry name" value="SUMF_dom"/>
</dbReference>
<proteinExistence type="predicted"/>
<dbReference type="SUPFAM" id="SSF56436">
    <property type="entry name" value="C-type lectin-like"/>
    <property type="match status" value="1"/>
</dbReference>
<evidence type="ECO:0000259" key="2">
    <source>
        <dbReference type="PROSITE" id="PS50104"/>
    </source>
</evidence>
<dbReference type="OrthoDB" id="3981129at2"/>
<reference evidence="3 4" key="1">
    <citation type="journal article" date="2016" name="Biochim. Biophys. Acta">
        <title>Characterization of red-shifted phycobilisomes isolated from the chlorophyll f-containing cyanobacterium Halomicronema hongdechloris.</title>
        <authorList>
            <person name="Li Y."/>
            <person name="Lin Y."/>
            <person name="Garvey C.J."/>
            <person name="Birch D."/>
            <person name="Corkery R.W."/>
            <person name="Loughlin P.C."/>
            <person name="Scheer H."/>
            <person name="Willows R.D."/>
            <person name="Chen M."/>
        </authorList>
    </citation>
    <scope>NUCLEOTIDE SEQUENCE [LARGE SCALE GENOMIC DNA]</scope>
    <source>
        <strain evidence="3 4">C2206</strain>
    </source>
</reference>
<gene>
    <name evidence="3" type="ORF">XM38_004500</name>
</gene>